<dbReference type="Proteomes" id="UP000030625">
    <property type="component" value="Chromosome"/>
</dbReference>
<dbReference type="STRING" id="1447716.AH68_07495"/>
<evidence type="ECO:0000256" key="1">
    <source>
        <dbReference type="SAM" id="Phobius"/>
    </source>
</evidence>
<dbReference type="EMBL" id="CP007456">
    <property type="protein sequence ID" value="AIZ14919.1"/>
    <property type="molecule type" value="Genomic_DNA"/>
</dbReference>
<evidence type="ECO:0000313" key="2">
    <source>
        <dbReference type="EMBL" id="AIZ14919.1"/>
    </source>
</evidence>
<keyword evidence="1" id="KW-0472">Membrane</keyword>
<feature type="transmembrane region" description="Helical" evidence="1">
    <location>
        <begin position="330"/>
        <end position="352"/>
    </location>
</feature>
<reference evidence="2 3" key="1">
    <citation type="journal article" date="2015" name="Genome Announc.">
        <title>Complete and Assembled Genome Sequence of Bifidobacterium kashiwanohense PV20-2, Isolated from the Feces of an Anemic Kenyan Infant.</title>
        <authorList>
            <person name="Vazquez-Gutierrez P."/>
            <person name="Lacroix C."/>
            <person name="Chassard C."/>
            <person name="Klumpp J."/>
            <person name="Jans C."/>
            <person name="Stevens M.J."/>
        </authorList>
    </citation>
    <scope>NUCLEOTIDE SEQUENCE [LARGE SCALE GENOMIC DNA]</scope>
    <source>
        <strain evidence="2 3">PV20-2</strain>
    </source>
</reference>
<gene>
    <name evidence="2" type="ORF">AH68_07495</name>
</gene>
<accession>A0A0A7I7Z5</accession>
<feature type="transmembrane region" description="Helical" evidence="1">
    <location>
        <begin position="283"/>
        <end position="310"/>
    </location>
</feature>
<dbReference type="HOGENOM" id="CLU_066172_0_0_11"/>
<keyword evidence="1" id="KW-0812">Transmembrane</keyword>
<protein>
    <submittedName>
        <fullName evidence="2">Uncharacterized protein</fullName>
    </submittedName>
</protein>
<evidence type="ECO:0000313" key="3">
    <source>
        <dbReference type="Proteomes" id="UP000030625"/>
    </source>
</evidence>
<dbReference type="KEGG" id="bka:AH68_07495"/>
<dbReference type="OrthoDB" id="3716589at2"/>
<name>A0A0A7I7Z5_9BIFI</name>
<organism evidence="2 3">
    <name type="scientific">Bifidobacterium catenulatum PV20-2</name>
    <dbReference type="NCBI Taxonomy" id="1447716"/>
    <lineage>
        <taxon>Bacteria</taxon>
        <taxon>Bacillati</taxon>
        <taxon>Actinomycetota</taxon>
        <taxon>Actinomycetes</taxon>
        <taxon>Bifidobacteriales</taxon>
        <taxon>Bifidobacteriaceae</taxon>
        <taxon>Bifidobacterium</taxon>
    </lineage>
</organism>
<feature type="transmembrane region" description="Helical" evidence="1">
    <location>
        <begin position="245"/>
        <end position="262"/>
    </location>
</feature>
<dbReference type="AlphaFoldDB" id="A0A0A7I7Z5"/>
<proteinExistence type="predicted"/>
<feature type="transmembrane region" description="Helical" evidence="1">
    <location>
        <begin position="21"/>
        <end position="38"/>
    </location>
</feature>
<keyword evidence="1" id="KW-1133">Transmembrane helix</keyword>
<dbReference type="RefSeq" id="WP_039198961.1">
    <property type="nucleotide sequence ID" value="NZ_CP007456.1"/>
</dbReference>
<sequence length="358" mass="37977">MRLRSVLSEALRNIGAGVSHAMLMFAAVLFASTLLGGYEAVNVVGLETEAVQRINAYADVNAIVGGTVDGAACDRLANAGGGVMGTLAGAMRAGQQIVPLATPGKDISSYEVTPGMIRMIAGNTKTDVSGVWVSTDVAKDFGLTKGSVMQTEQGTMSVAGVFDWPNDGRDTRFVYAFLVPVSASNGTFDECWVRQWPQSGQTGDLLYSTLVASGSSSNAGVTQVNKSFDSHYDAQASYGQRMTRWMPWLGLAVGLMFGAFSVRHRRLEYAGALHSGQSKGAQLLEITAETMIWSGLACASSVALLGAYCVRMSSADAMTVWLGAMRTPCAIFAGVMVSSVLVGMTICETQLFRFFKQR</sequence>